<name>A0AAV4F4T0_9GAST</name>
<keyword evidence="1" id="KW-0812">Transmembrane</keyword>
<gene>
    <name evidence="2" type="ORF">ElyMa_000264600</name>
</gene>
<sequence>MPLMTFAADDDKENPGSETSIIGDCIYSASPPQADPETVRKIMYEFSQVVVVVVVVAAPVVVDVVQAAAVALVVVVKVVVLVVVV</sequence>
<protein>
    <submittedName>
        <fullName evidence="2">Uncharacterized protein</fullName>
    </submittedName>
</protein>
<reference evidence="2 3" key="1">
    <citation type="journal article" date="2021" name="Elife">
        <title>Chloroplast acquisition without the gene transfer in kleptoplastic sea slugs, Plakobranchus ocellatus.</title>
        <authorList>
            <person name="Maeda T."/>
            <person name="Takahashi S."/>
            <person name="Yoshida T."/>
            <person name="Shimamura S."/>
            <person name="Takaki Y."/>
            <person name="Nagai Y."/>
            <person name="Toyoda A."/>
            <person name="Suzuki Y."/>
            <person name="Arimoto A."/>
            <person name="Ishii H."/>
            <person name="Satoh N."/>
            <person name="Nishiyama T."/>
            <person name="Hasebe M."/>
            <person name="Maruyama T."/>
            <person name="Minagawa J."/>
            <person name="Obokata J."/>
            <person name="Shigenobu S."/>
        </authorList>
    </citation>
    <scope>NUCLEOTIDE SEQUENCE [LARGE SCALE GENOMIC DNA]</scope>
</reference>
<dbReference type="EMBL" id="BMAT01000539">
    <property type="protein sequence ID" value="GFR67989.1"/>
    <property type="molecule type" value="Genomic_DNA"/>
</dbReference>
<organism evidence="2 3">
    <name type="scientific">Elysia marginata</name>
    <dbReference type="NCBI Taxonomy" id="1093978"/>
    <lineage>
        <taxon>Eukaryota</taxon>
        <taxon>Metazoa</taxon>
        <taxon>Spiralia</taxon>
        <taxon>Lophotrochozoa</taxon>
        <taxon>Mollusca</taxon>
        <taxon>Gastropoda</taxon>
        <taxon>Heterobranchia</taxon>
        <taxon>Euthyneura</taxon>
        <taxon>Panpulmonata</taxon>
        <taxon>Sacoglossa</taxon>
        <taxon>Placobranchoidea</taxon>
        <taxon>Plakobranchidae</taxon>
        <taxon>Elysia</taxon>
    </lineage>
</organism>
<proteinExistence type="predicted"/>
<dbReference type="Proteomes" id="UP000762676">
    <property type="component" value="Unassembled WGS sequence"/>
</dbReference>
<keyword evidence="1" id="KW-1133">Transmembrane helix</keyword>
<feature type="transmembrane region" description="Helical" evidence="1">
    <location>
        <begin position="42"/>
        <end position="61"/>
    </location>
</feature>
<accession>A0AAV4F4T0</accession>
<keyword evidence="3" id="KW-1185">Reference proteome</keyword>
<comment type="caution">
    <text evidence="2">The sequence shown here is derived from an EMBL/GenBank/DDBJ whole genome shotgun (WGS) entry which is preliminary data.</text>
</comment>
<evidence type="ECO:0000256" key="1">
    <source>
        <dbReference type="SAM" id="Phobius"/>
    </source>
</evidence>
<evidence type="ECO:0000313" key="2">
    <source>
        <dbReference type="EMBL" id="GFR67989.1"/>
    </source>
</evidence>
<keyword evidence="1" id="KW-0472">Membrane</keyword>
<evidence type="ECO:0000313" key="3">
    <source>
        <dbReference type="Proteomes" id="UP000762676"/>
    </source>
</evidence>
<dbReference type="AlphaFoldDB" id="A0AAV4F4T0"/>